<protein>
    <submittedName>
        <fullName evidence="2">Uncharacterized protein</fullName>
    </submittedName>
</protein>
<comment type="caution">
    <text evidence="2">The sequence shown here is derived from an EMBL/GenBank/DDBJ whole genome shotgun (WGS) entry which is preliminary data.</text>
</comment>
<feature type="region of interest" description="Disordered" evidence="1">
    <location>
        <begin position="114"/>
        <end position="173"/>
    </location>
</feature>
<organism evidence="2 3">
    <name type="scientific">Ostreobium quekettii</name>
    <dbReference type="NCBI Taxonomy" id="121088"/>
    <lineage>
        <taxon>Eukaryota</taxon>
        <taxon>Viridiplantae</taxon>
        <taxon>Chlorophyta</taxon>
        <taxon>core chlorophytes</taxon>
        <taxon>Ulvophyceae</taxon>
        <taxon>TCBD clade</taxon>
        <taxon>Bryopsidales</taxon>
        <taxon>Ostreobineae</taxon>
        <taxon>Ostreobiaceae</taxon>
        <taxon>Ostreobium</taxon>
    </lineage>
</organism>
<reference evidence="2" key="1">
    <citation type="submission" date="2020-12" db="EMBL/GenBank/DDBJ databases">
        <authorList>
            <person name="Iha C."/>
        </authorList>
    </citation>
    <scope>NUCLEOTIDE SEQUENCE</scope>
</reference>
<keyword evidence="3" id="KW-1185">Reference proteome</keyword>
<dbReference type="AlphaFoldDB" id="A0A8S1IL70"/>
<dbReference type="OrthoDB" id="567783at2759"/>
<evidence type="ECO:0000313" key="2">
    <source>
        <dbReference type="EMBL" id="CAD7695344.1"/>
    </source>
</evidence>
<feature type="compositionally biased region" description="Basic and acidic residues" evidence="1">
    <location>
        <begin position="160"/>
        <end position="173"/>
    </location>
</feature>
<dbReference type="Proteomes" id="UP000708148">
    <property type="component" value="Unassembled WGS sequence"/>
</dbReference>
<evidence type="ECO:0000256" key="1">
    <source>
        <dbReference type="SAM" id="MobiDB-lite"/>
    </source>
</evidence>
<feature type="compositionally biased region" description="Low complexity" evidence="1">
    <location>
        <begin position="12"/>
        <end position="24"/>
    </location>
</feature>
<name>A0A8S1IL70_9CHLO</name>
<accession>A0A8S1IL70</accession>
<evidence type="ECO:0000313" key="3">
    <source>
        <dbReference type="Proteomes" id="UP000708148"/>
    </source>
</evidence>
<gene>
    <name evidence="2" type="ORF">OSTQU699_LOCUS705</name>
</gene>
<sequence>MLGGDKATTVLRAPSGAARPAGAGRQHRQVARVVCWTNGKPAELERGSGNMDRSLSSTLVTFPGEDAPGTGLRHLPDPQEAQLTAKERHAMRTTHECYEAFPIELHASCPLDVHDSEPTGVSARQLPDAGPTSGPRHRPQPVDGDHFLTDPSVPKTVSSRLRELEIRHGIGSG</sequence>
<proteinExistence type="predicted"/>
<dbReference type="EMBL" id="CAJHUC010000332">
    <property type="protein sequence ID" value="CAD7695344.1"/>
    <property type="molecule type" value="Genomic_DNA"/>
</dbReference>
<feature type="region of interest" description="Disordered" evidence="1">
    <location>
        <begin position="1"/>
        <end position="25"/>
    </location>
</feature>